<name>A0A0S2FAN0_LYSAN</name>
<dbReference type="EMBL" id="CP011129">
    <property type="protein sequence ID" value="ALN80626.1"/>
    <property type="molecule type" value="Genomic_DNA"/>
</dbReference>
<evidence type="ECO:0000313" key="1">
    <source>
        <dbReference type="EMBL" id="ALN80626.1"/>
    </source>
</evidence>
<dbReference type="AlphaFoldDB" id="A0A0S2FAN0"/>
<evidence type="ECO:0000313" key="2">
    <source>
        <dbReference type="Proteomes" id="UP000060787"/>
    </source>
</evidence>
<dbReference type="RefSeq" id="WP_057917880.1">
    <property type="nucleotide sequence ID" value="NZ_CP011129.1"/>
</dbReference>
<proteinExistence type="predicted"/>
<dbReference type="SUPFAM" id="SSF53474">
    <property type="entry name" value="alpha/beta-Hydrolases"/>
    <property type="match status" value="1"/>
</dbReference>
<dbReference type="Proteomes" id="UP000060787">
    <property type="component" value="Chromosome"/>
</dbReference>
<sequence length="482" mass="49961">MSFVTDFVQSVSRVVEQVLQQEPPPPPPAQTPEQIQARVNAATSNPEQRELLTQGYTQAQQDQDGALWQQTEALQTLYHDREVLALSRSLGADDQVPDGWHRASEAELEQYGLTPEQLHPEGSGFNAELFIPDPAVFGPDAAPVLQFEGTDFADLEDVNADVAQALGNDEAYYNQAIDIASSVVEHGGDNVIFSGHSLGGGLATAAALVTGNPGIVSNPAGVNPATVEAALAERGLSFEQADGNITTYNVDGDLLTELQAATSGLSDDNAAGFAAILNGVGLAANRLQDDVVLPTNATADSVLALPDAVGRRVTLEATDENGEARPDIVSLDDTIDGINAASDQLPIGELGDIAETVGDGGGLFGDIVGGFTDLIDSGTEFIDEHLPGPAGAILGAFGDGVETLGDGIESLGDLVEQGGDLAADATDAIETGVATAIEAGLEPDTIPSVLEMVDRHSFGVFDDSMASHIDSEEAALREQLDG</sequence>
<dbReference type="Pfam" id="PF26363">
    <property type="entry name" value="Phospholipase-like"/>
    <property type="match status" value="1"/>
</dbReference>
<dbReference type="InterPro" id="IPR029058">
    <property type="entry name" value="AB_hydrolase_fold"/>
</dbReference>
<dbReference type="eggNOG" id="COG5153">
    <property type="taxonomic scope" value="Bacteria"/>
</dbReference>
<dbReference type="Gene3D" id="3.40.50.1820">
    <property type="entry name" value="alpha/beta hydrolase"/>
    <property type="match status" value="1"/>
</dbReference>
<gene>
    <name evidence="1" type="ORF">LA76x_2496</name>
</gene>
<dbReference type="STRING" id="84531.LA76x_2496"/>
<dbReference type="PATRIC" id="fig|84531.8.peg.2505"/>
<reference evidence="1 2" key="1">
    <citation type="journal article" date="2015" name="BMC Genomics">
        <title>Comparative genomics and metabolic profiling of the genus Lysobacter.</title>
        <authorList>
            <person name="de Bruijn I."/>
            <person name="Cheng X."/>
            <person name="de Jager V."/>
            <person name="Exposito R.G."/>
            <person name="Watrous J."/>
            <person name="Patel N."/>
            <person name="Postma J."/>
            <person name="Dorrestein P.C."/>
            <person name="Kobayashi D."/>
            <person name="Raaijmakers J.M."/>
        </authorList>
    </citation>
    <scope>NUCLEOTIDE SEQUENCE [LARGE SCALE GENOMIC DNA]</scope>
    <source>
        <strain evidence="1 2">76</strain>
    </source>
</reference>
<accession>A0A0S2FAN0</accession>
<organism evidence="1 2">
    <name type="scientific">Lysobacter antibioticus</name>
    <dbReference type="NCBI Taxonomy" id="84531"/>
    <lineage>
        <taxon>Bacteria</taxon>
        <taxon>Pseudomonadati</taxon>
        <taxon>Pseudomonadota</taxon>
        <taxon>Gammaproteobacteria</taxon>
        <taxon>Lysobacterales</taxon>
        <taxon>Lysobacteraceae</taxon>
        <taxon>Lysobacter</taxon>
    </lineage>
</organism>
<dbReference type="KEGG" id="lab:LA76x_2496"/>
<keyword evidence="2" id="KW-1185">Reference proteome</keyword>
<protein>
    <submittedName>
        <fullName evidence="1">Proteophosphoglycan ppg4 domain protein</fullName>
    </submittedName>
</protein>